<evidence type="ECO:0000313" key="3">
    <source>
        <dbReference type="Proteomes" id="UP000015380"/>
    </source>
</evidence>
<dbReference type="HOGENOM" id="CLU_098182_0_0_6"/>
<gene>
    <name evidence="2" type="ORF">CYCME_0557</name>
</gene>
<protein>
    <submittedName>
        <fullName evidence="2">General secretion pathway protein GspH</fullName>
    </submittedName>
</protein>
<reference evidence="3" key="2">
    <citation type="journal article" date="2016" name="Environ. Microbiol. Rep.">
        <title>Analysis of defence systems and a conjugative IncP-1 plasmid in the marine polyaromatic hydrocarbons-degrading bacterium Cycloclasticus sp. 78-ME.</title>
        <authorList>
            <person name="Yakimov M.M."/>
            <person name="Crisafi F."/>
            <person name="Messina E."/>
            <person name="Smedile F."/>
            <person name="Lopatina A."/>
            <person name="Denaro R."/>
            <person name="Pieper D.H."/>
            <person name="Golyshin P.N."/>
            <person name="Giuliano L."/>
        </authorList>
    </citation>
    <scope>NUCLEOTIDE SEQUENCE [LARGE SCALE GENOMIC DNA]</scope>
    <source>
        <strain evidence="3">78-ME</strain>
    </source>
</reference>
<evidence type="ECO:0000256" key="1">
    <source>
        <dbReference type="SAM" id="Phobius"/>
    </source>
</evidence>
<feature type="transmembrane region" description="Helical" evidence="1">
    <location>
        <begin position="12"/>
        <end position="35"/>
    </location>
</feature>
<dbReference type="SUPFAM" id="SSF54523">
    <property type="entry name" value="Pili subunits"/>
    <property type="match status" value="1"/>
</dbReference>
<proteinExistence type="predicted"/>
<keyword evidence="1" id="KW-0812">Transmembrane</keyword>
<organism evidence="2 3">
    <name type="scientific">Cycloclasticus zancles 78-ME</name>
    <dbReference type="NCBI Taxonomy" id="1198232"/>
    <lineage>
        <taxon>Bacteria</taxon>
        <taxon>Pseudomonadati</taxon>
        <taxon>Pseudomonadota</taxon>
        <taxon>Gammaproteobacteria</taxon>
        <taxon>Thiotrichales</taxon>
        <taxon>Piscirickettsiaceae</taxon>
        <taxon>Cycloclasticus</taxon>
    </lineage>
</organism>
<evidence type="ECO:0000313" key="2">
    <source>
        <dbReference type="EMBL" id="AGS38898.1"/>
    </source>
</evidence>
<dbReference type="RefSeq" id="WP_020932088.1">
    <property type="nucleotide sequence ID" value="NC_021917.1"/>
</dbReference>
<keyword evidence="1" id="KW-0472">Membrane</keyword>
<accession>S5TV46</accession>
<dbReference type="InterPro" id="IPR045584">
    <property type="entry name" value="Pilin-like"/>
</dbReference>
<dbReference type="eggNOG" id="COG2165">
    <property type="taxonomic scope" value="Bacteria"/>
</dbReference>
<dbReference type="PATRIC" id="fig|1198232.3.peg.565"/>
<dbReference type="Proteomes" id="UP000015380">
    <property type="component" value="Chromosome"/>
</dbReference>
<reference evidence="2 3" key="1">
    <citation type="submission" date="2013-05" db="EMBL/GenBank/DDBJ databases">
        <title>Between feast and famine: a lifestyle of most important marine PAH-degrading bacterium Cycloclasticus sp. 7ME.</title>
        <authorList>
            <person name="Yakimov M.M."/>
            <person name="Messina E."/>
            <person name="Genovese M."/>
            <person name="Denaro R."/>
            <person name="Crisafi F."/>
            <person name="Russo D."/>
            <person name="Cappello S."/>
            <person name="Santisi S."/>
            <person name="Smedile F."/>
            <person name="Golyshina O.V."/>
            <person name="Tran H."/>
            <person name="Pieper D.H."/>
            <person name="Golyshin P.N."/>
            <person name="Giuliano L."/>
        </authorList>
    </citation>
    <scope>NUCLEOTIDE SEQUENCE [LARGE SCALE GENOMIC DNA]</scope>
    <source>
        <strain evidence="2 3">78-ME</strain>
    </source>
</reference>
<dbReference type="KEGG" id="cza:CYCME_0557"/>
<sequence length="222" mass="23580">MKLHQTNQQTGFTIVEIAIVLLIFGLIVGGIMGPLQIQLDNMDRRETVQTIETTKEAVIGFALRNGRVPCPDTTGDGQENNPGGNCSSAGGSVPWVTLGVNSVDAWKQPLTYRVDTRFADNTDGTGCPDANVPGISFEMCSTGNITIRATSAGALVAANVPVVIVSHGDNWVAAGDVNEQENSDNDASFVDKNHINQGYDDLVGWININNLIGKMVAANKLP</sequence>
<dbReference type="AlphaFoldDB" id="S5TV46"/>
<keyword evidence="3" id="KW-1185">Reference proteome</keyword>
<dbReference type="EMBL" id="CP005996">
    <property type="protein sequence ID" value="AGS38898.1"/>
    <property type="molecule type" value="Genomic_DNA"/>
</dbReference>
<name>S5TV46_9GAMM</name>
<keyword evidence="1" id="KW-1133">Transmembrane helix</keyword>